<name>A0AAN9VU10_9ORTH</name>
<feature type="domain" description="SET" evidence="8">
    <location>
        <begin position="115"/>
        <end position="240"/>
    </location>
</feature>
<proteinExistence type="predicted"/>
<evidence type="ECO:0000313" key="10">
    <source>
        <dbReference type="EMBL" id="KAK7870248.1"/>
    </source>
</evidence>
<dbReference type="EMBL" id="JAZDUA010000061">
    <property type="protein sequence ID" value="KAK7870248.1"/>
    <property type="molecule type" value="Genomic_DNA"/>
</dbReference>
<dbReference type="PANTHER" id="PTHR46223:SF3">
    <property type="entry name" value="HISTONE-LYSINE N-METHYLTRANSFERASE SET-23"/>
    <property type="match status" value="1"/>
</dbReference>
<evidence type="ECO:0000256" key="1">
    <source>
        <dbReference type="ARBA" id="ARBA00004286"/>
    </source>
</evidence>
<dbReference type="SUPFAM" id="SSF82199">
    <property type="entry name" value="SET domain"/>
    <property type="match status" value="1"/>
</dbReference>
<dbReference type="Pfam" id="PF05033">
    <property type="entry name" value="Pre-SET"/>
    <property type="match status" value="1"/>
</dbReference>
<dbReference type="GO" id="GO:0042054">
    <property type="term" value="F:histone methyltransferase activity"/>
    <property type="evidence" value="ECO:0007669"/>
    <property type="project" value="InterPro"/>
</dbReference>
<dbReference type="InterPro" id="IPR050973">
    <property type="entry name" value="H3K9_Histone-Lys_N-MTase"/>
</dbReference>
<dbReference type="AlphaFoldDB" id="A0AAN9VU10"/>
<keyword evidence="5" id="KW-0949">S-adenosyl-L-methionine</keyword>
<sequence length="271" mass="30158">MANDARNNHYEIKDVFVDEYFHSSPNIIYTPVNIPGPGIEVEEFESQLVGGCSCGDGQCSLEAECECIAKYGKNYTEKGKFLDKNCERPIIECNSLCQCNKNKCSNCIVQRGPLQTLEVYESTNGKGKALRATSDIERGTFVCEYAGEVIGVEESSRRMKLLTASDMNYIFHLKEHLANGSIIHTFIDPTFIGNIGRYINHSCDPNCFVVPVRVNSLVARLAIFTSSFVPASEELTFDYGSLNRNCSISGVSAKICLCEKFNCRKFLPCDL</sequence>
<dbReference type="Gene3D" id="2.170.270.10">
    <property type="entry name" value="SET domain"/>
    <property type="match status" value="1"/>
</dbReference>
<dbReference type="InterPro" id="IPR007728">
    <property type="entry name" value="Pre-SET_dom"/>
</dbReference>
<dbReference type="PROSITE" id="PS50867">
    <property type="entry name" value="PRE_SET"/>
    <property type="match status" value="1"/>
</dbReference>
<dbReference type="PANTHER" id="PTHR46223">
    <property type="entry name" value="HISTONE-LYSINE N-METHYLTRANSFERASE SUV39H"/>
    <property type="match status" value="1"/>
</dbReference>
<organism evidence="10 11">
    <name type="scientific">Gryllus longicercus</name>
    <dbReference type="NCBI Taxonomy" id="2509291"/>
    <lineage>
        <taxon>Eukaryota</taxon>
        <taxon>Metazoa</taxon>
        <taxon>Ecdysozoa</taxon>
        <taxon>Arthropoda</taxon>
        <taxon>Hexapoda</taxon>
        <taxon>Insecta</taxon>
        <taxon>Pterygota</taxon>
        <taxon>Neoptera</taxon>
        <taxon>Polyneoptera</taxon>
        <taxon>Orthoptera</taxon>
        <taxon>Ensifera</taxon>
        <taxon>Gryllidea</taxon>
        <taxon>Grylloidea</taxon>
        <taxon>Gryllidae</taxon>
        <taxon>Gryllinae</taxon>
        <taxon>Gryllus</taxon>
    </lineage>
</organism>
<dbReference type="GO" id="GO:0008757">
    <property type="term" value="F:S-adenosylmethionine-dependent methyltransferase activity"/>
    <property type="evidence" value="ECO:0007669"/>
    <property type="project" value="UniProtKB-ARBA"/>
</dbReference>
<protein>
    <recommendedName>
        <fullName evidence="12">Histone-lysine N-methyltransferase SETMAR</fullName>
    </recommendedName>
</protein>
<dbReference type="GO" id="GO:0005694">
    <property type="term" value="C:chromosome"/>
    <property type="evidence" value="ECO:0007669"/>
    <property type="project" value="UniProtKB-SubCell"/>
</dbReference>
<comment type="subcellular location">
    <subcellularLocation>
        <location evidence="1">Chromosome</location>
    </subcellularLocation>
</comment>
<dbReference type="InterPro" id="IPR046341">
    <property type="entry name" value="SET_dom_sf"/>
</dbReference>
<keyword evidence="3" id="KW-0489">Methyltransferase</keyword>
<keyword evidence="6" id="KW-0479">Metal-binding</keyword>
<dbReference type="InterPro" id="IPR001214">
    <property type="entry name" value="SET_dom"/>
</dbReference>
<evidence type="ECO:0000259" key="8">
    <source>
        <dbReference type="PROSITE" id="PS50280"/>
    </source>
</evidence>
<evidence type="ECO:0008006" key="12">
    <source>
        <dbReference type="Google" id="ProtNLM"/>
    </source>
</evidence>
<evidence type="ECO:0000256" key="3">
    <source>
        <dbReference type="ARBA" id="ARBA00022603"/>
    </source>
</evidence>
<evidence type="ECO:0000259" key="9">
    <source>
        <dbReference type="PROSITE" id="PS50867"/>
    </source>
</evidence>
<evidence type="ECO:0000256" key="7">
    <source>
        <dbReference type="ARBA" id="ARBA00022833"/>
    </source>
</evidence>
<accession>A0AAN9VU10</accession>
<evidence type="ECO:0000313" key="11">
    <source>
        <dbReference type="Proteomes" id="UP001378592"/>
    </source>
</evidence>
<gene>
    <name evidence="10" type="ORF">R5R35_000978</name>
</gene>
<keyword evidence="2" id="KW-0158">Chromosome</keyword>
<keyword evidence="4" id="KW-0808">Transferase</keyword>
<evidence type="ECO:0000256" key="6">
    <source>
        <dbReference type="ARBA" id="ARBA00022723"/>
    </source>
</evidence>
<keyword evidence="11" id="KW-1185">Reference proteome</keyword>
<dbReference type="GO" id="GO:0032259">
    <property type="term" value="P:methylation"/>
    <property type="evidence" value="ECO:0007669"/>
    <property type="project" value="UniProtKB-KW"/>
</dbReference>
<evidence type="ECO:0000256" key="4">
    <source>
        <dbReference type="ARBA" id="ARBA00022679"/>
    </source>
</evidence>
<comment type="caution">
    <text evidence="10">The sequence shown here is derived from an EMBL/GenBank/DDBJ whole genome shotgun (WGS) entry which is preliminary data.</text>
</comment>
<dbReference type="GO" id="GO:0008170">
    <property type="term" value="F:N-methyltransferase activity"/>
    <property type="evidence" value="ECO:0007669"/>
    <property type="project" value="UniProtKB-ARBA"/>
</dbReference>
<dbReference type="GO" id="GO:0008270">
    <property type="term" value="F:zinc ion binding"/>
    <property type="evidence" value="ECO:0007669"/>
    <property type="project" value="InterPro"/>
</dbReference>
<dbReference type="Proteomes" id="UP001378592">
    <property type="component" value="Unassembled WGS sequence"/>
</dbReference>
<reference evidence="10 11" key="1">
    <citation type="submission" date="2024-03" db="EMBL/GenBank/DDBJ databases">
        <title>The genome assembly and annotation of the cricket Gryllus longicercus Weissman &amp; Gray.</title>
        <authorList>
            <person name="Szrajer S."/>
            <person name="Gray D."/>
            <person name="Ylla G."/>
        </authorList>
    </citation>
    <scope>NUCLEOTIDE SEQUENCE [LARGE SCALE GENOMIC DNA]</scope>
    <source>
        <strain evidence="10">DAG 2021-001</strain>
        <tissue evidence="10">Whole body minus gut</tissue>
    </source>
</reference>
<evidence type="ECO:0000256" key="2">
    <source>
        <dbReference type="ARBA" id="ARBA00022454"/>
    </source>
</evidence>
<dbReference type="PROSITE" id="PS50280">
    <property type="entry name" value="SET"/>
    <property type="match status" value="1"/>
</dbReference>
<dbReference type="GO" id="GO:0005634">
    <property type="term" value="C:nucleus"/>
    <property type="evidence" value="ECO:0007669"/>
    <property type="project" value="InterPro"/>
</dbReference>
<keyword evidence="7" id="KW-0862">Zinc</keyword>
<evidence type="ECO:0000256" key="5">
    <source>
        <dbReference type="ARBA" id="ARBA00022691"/>
    </source>
</evidence>
<feature type="domain" description="Pre-SET" evidence="9">
    <location>
        <begin position="50"/>
        <end position="112"/>
    </location>
</feature>
<dbReference type="Pfam" id="PF00856">
    <property type="entry name" value="SET"/>
    <property type="match status" value="1"/>
</dbReference>
<dbReference type="SMART" id="SM00317">
    <property type="entry name" value="SET"/>
    <property type="match status" value="1"/>
</dbReference>